<feature type="transmembrane region" description="Helical" evidence="9">
    <location>
        <begin position="555"/>
        <end position="575"/>
    </location>
</feature>
<dbReference type="InterPro" id="IPR014756">
    <property type="entry name" value="Ig_E-set"/>
</dbReference>
<dbReference type="Proteomes" id="UP000054408">
    <property type="component" value="Unassembled WGS sequence"/>
</dbReference>
<keyword evidence="9" id="KW-0472">Membrane</keyword>
<dbReference type="AlphaFoldDB" id="A0A0L0DPS2"/>
<sequence>MCQTGGQDNCNIACTADNVLTDSKKAHIRDTLIPAATAYLTSALDVISVSGNLRVGSDNECTIRDPLTIPPQYLDSGAGVAADIILMVSARPTAGTLLAFAGACKVDQYNRPIVANINFGPSNLKPQTPVDPSELGTAIHELVHGLGFTATGKTGFAKFLDLATNTTRPEAQVIGATVTVGSTNSYSYDAINTTAALAEARAHFGCNSLAGVPLEQQGGLGTARSHWEKRVFWNELMTGTSSADPRVSRITLALLQDSGWYTANFDAAQKFSFGKGKGCSFIDNKCVAGSWPANYICSTDKVRSCNFDRSARSQCQLVEYSSGGPAADMQYFSNPNLGGADSLADFCPMVIEFSNGVCSNTANIDANNDPFFAQVFSRDSVCIDSSIGLAAGEENIRCYRSGCSSATQAVVQVGANWGSCAGGESGLTAAGFSGSWDCPSAEWVTAQCGATASFPTLTAVAPTSIQLTGGESVTLTGSGFTADMYVAIGPVSCNSIVLLSTTEATCTTAPSTIPSSIAANIATVPRTAAIIRADASAATLANAATVVTPSPAVSLLPASTLVMAASLLAALAMLFA</sequence>
<dbReference type="PANTHER" id="PTHR10942">
    <property type="entry name" value="LEISHMANOLYSIN-LIKE PEPTIDASE"/>
    <property type="match status" value="1"/>
</dbReference>
<evidence type="ECO:0000256" key="7">
    <source>
        <dbReference type="PIRSR" id="PIRSR601577-1"/>
    </source>
</evidence>
<keyword evidence="6 8" id="KW-0482">Metalloprotease</keyword>
<accession>A0A0L0DPS2</accession>
<dbReference type="Gene3D" id="3.90.132.10">
    <property type="entry name" value="Leishmanolysin , domain 2"/>
    <property type="match status" value="1"/>
</dbReference>
<dbReference type="GO" id="GO:0005737">
    <property type="term" value="C:cytoplasm"/>
    <property type="evidence" value="ECO:0007669"/>
    <property type="project" value="TreeGrafter"/>
</dbReference>
<keyword evidence="9" id="KW-1133">Transmembrane helix</keyword>
<evidence type="ECO:0000313" key="11">
    <source>
        <dbReference type="EMBL" id="KNC54016.1"/>
    </source>
</evidence>
<comment type="cofactor">
    <cofactor evidence="8">
        <name>Zn(2+)</name>
        <dbReference type="ChEBI" id="CHEBI:29105"/>
    </cofactor>
    <text evidence="8">Binds 1 zinc ion per subunit.</text>
</comment>
<evidence type="ECO:0000256" key="1">
    <source>
        <dbReference type="ARBA" id="ARBA00005860"/>
    </source>
</evidence>
<keyword evidence="9" id="KW-0812">Transmembrane</keyword>
<dbReference type="GeneID" id="25568086"/>
<feature type="binding site" evidence="8">
    <location>
        <position position="144"/>
    </location>
    <ligand>
        <name>Zn(2+)</name>
        <dbReference type="ChEBI" id="CHEBI:29105"/>
        <note>catalytic</note>
    </ligand>
</feature>
<reference evidence="11 12" key="1">
    <citation type="submission" date="2010-05" db="EMBL/GenBank/DDBJ databases">
        <title>The Genome Sequence of Thecamonas trahens ATCC 50062.</title>
        <authorList>
            <consortium name="The Broad Institute Genome Sequencing Platform"/>
            <person name="Russ C."/>
            <person name="Cuomo C."/>
            <person name="Shea T."/>
            <person name="Young S.K."/>
            <person name="Zeng Q."/>
            <person name="Koehrsen M."/>
            <person name="Haas B."/>
            <person name="Borodovsky M."/>
            <person name="Guigo R."/>
            <person name="Alvarado L."/>
            <person name="Berlin A."/>
            <person name="Bochicchio J."/>
            <person name="Borenstein D."/>
            <person name="Chapman S."/>
            <person name="Chen Z."/>
            <person name="Freedman E."/>
            <person name="Gellesch M."/>
            <person name="Goldberg J."/>
            <person name="Griggs A."/>
            <person name="Gujja S."/>
            <person name="Heilman E."/>
            <person name="Heiman D."/>
            <person name="Hepburn T."/>
            <person name="Howarth C."/>
            <person name="Jen D."/>
            <person name="Larson L."/>
            <person name="Mehta T."/>
            <person name="Park D."/>
            <person name="Pearson M."/>
            <person name="Roberts A."/>
            <person name="Saif S."/>
            <person name="Shenoy N."/>
            <person name="Sisk P."/>
            <person name="Stolte C."/>
            <person name="Sykes S."/>
            <person name="Thomson T."/>
            <person name="Walk T."/>
            <person name="White J."/>
            <person name="Yandava C."/>
            <person name="Burger G."/>
            <person name="Gray M.W."/>
            <person name="Holland P.W.H."/>
            <person name="King N."/>
            <person name="Lang F.B.F."/>
            <person name="Roger A.J."/>
            <person name="Ruiz-Trillo I."/>
            <person name="Lander E."/>
            <person name="Nusbaum C."/>
        </authorList>
    </citation>
    <scope>NUCLEOTIDE SEQUENCE [LARGE SCALE GENOMIC DNA]</scope>
    <source>
        <strain evidence="11 12">ATCC 50062</strain>
    </source>
</reference>
<gene>
    <name evidence="11" type="ORF">AMSG_09673</name>
</gene>
<comment type="similarity">
    <text evidence="1">Belongs to the peptidase M8 family.</text>
</comment>
<feature type="domain" description="IPT/TIG" evidence="10">
    <location>
        <begin position="455"/>
        <end position="515"/>
    </location>
</feature>
<evidence type="ECO:0000256" key="3">
    <source>
        <dbReference type="ARBA" id="ARBA00022723"/>
    </source>
</evidence>
<dbReference type="PANTHER" id="PTHR10942:SF0">
    <property type="entry name" value="LEISHMANOLYSIN-LIKE PEPTIDASE"/>
    <property type="match status" value="1"/>
</dbReference>
<feature type="active site" evidence="7">
    <location>
        <position position="141"/>
    </location>
</feature>
<evidence type="ECO:0000313" key="12">
    <source>
        <dbReference type="Proteomes" id="UP000054408"/>
    </source>
</evidence>
<feature type="binding site" evidence="8">
    <location>
        <position position="140"/>
    </location>
    <ligand>
        <name>Zn(2+)</name>
        <dbReference type="ChEBI" id="CHEBI:29105"/>
        <note>catalytic</note>
    </ligand>
</feature>
<dbReference type="InterPro" id="IPR013783">
    <property type="entry name" value="Ig-like_fold"/>
</dbReference>
<dbReference type="InterPro" id="IPR002909">
    <property type="entry name" value="IPT_dom"/>
</dbReference>
<keyword evidence="5 8" id="KW-0862">Zinc</keyword>
<dbReference type="Pfam" id="PF01833">
    <property type="entry name" value="TIG"/>
    <property type="match status" value="1"/>
</dbReference>
<dbReference type="GO" id="GO:0006508">
    <property type="term" value="P:proteolysis"/>
    <property type="evidence" value="ECO:0007669"/>
    <property type="project" value="UniProtKB-KW"/>
</dbReference>
<keyword evidence="3 8" id="KW-0479">Metal-binding</keyword>
<evidence type="ECO:0000256" key="9">
    <source>
        <dbReference type="SAM" id="Phobius"/>
    </source>
</evidence>
<dbReference type="OrthoDB" id="527990at2759"/>
<feature type="binding site" evidence="8">
    <location>
        <position position="226"/>
    </location>
    <ligand>
        <name>Zn(2+)</name>
        <dbReference type="ChEBI" id="CHEBI:29105"/>
        <note>catalytic</note>
    </ligand>
</feature>
<dbReference type="eggNOG" id="KOG2556">
    <property type="taxonomic scope" value="Eukaryota"/>
</dbReference>
<keyword evidence="12" id="KW-1185">Reference proteome</keyword>
<dbReference type="Pfam" id="PF01457">
    <property type="entry name" value="Peptidase_M8"/>
    <property type="match status" value="1"/>
</dbReference>
<evidence type="ECO:0000256" key="4">
    <source>
        <dbReference type="ARBA" id="ARBA00022801"/>
    </source>
</evidence>
<dbReference type="FunFam" id="3.90.132.10:FF:000001">
    <property type="entry name" value="leishmanolysin-like peptidase isoform X2"/>
    <property type="match status" value="1"/>
</dbReference>
<dbReference type="EMBL" id="GL349485">
    <property type="protein sequence ID" value="KNC54016.1"/>
    <property type="molecule type" value="Genomic_DNA"/>
</dbReference>
<evidence type="ECO:0000256" key="8">
    <source>
        <dbReference type="PIRSR" id="PIRSR601577-2"/>
    </source>
</evidence>
<dbReference type="InterPro" id="IPR001577">
    <property type="entry name" value="Peptidase_M8"/>
</dbReference>
<evidence type="ECO:0000256" key="5">
    <source>
        <dbReference type="ARBA" id="ARBA00022833"/>
    </source>
</evidence>
<dbReference type="GO" id="GO:0007155">
    <property type="term" value="P:cell adhesion"/>
    <property type="evidence" value="ECO:0007669"/>
    <property type="project" value="InterPro"/>
</dbReference>
<dbReference type="Gene3D" id="2.60.40.10">
    <property type="entry name" value="Immunoglobulins"/>
    <property type="match status" value="1"/>
</dbReference>
<organism evidence="11 12">
    <name type="scientific">Thecamonas trahens ATCC 50062</name>
    <dbReference type="NCBI Taxonomy" id="461836"/>
    <lineage>
        <taxon>Eukaryota</taxon>
        <taxon>Apusozoa</taxon>
        <taxon>Apusomonadida</taxon>
        <taxon>Apusomonadidae</taxon>
        <taxon>Thecamonas</taxon>
    </lineage>
</organism>
<keyword evidence="4" id="KW-0378">Hydrolase</keyword>
<dbReference type="GO" id="GO:0016020">
    <property type="term" value="C:membrane"/>
    <property type="evidence" value="ECO:0007669"/>
    <property type="project" value="InterPro"/>
</dbReference>
<protein>
    <recommendedName>
        <fullName evidence="10">IPT/TIG domain-containing protein</fullName>
    </recommendedName>
</protein>
<dbReference type="SUPFAM" id="SSF55486">
    <property type="entry name" value="Metalloproteases ('zincins'), catalytic domain"/>
    <property type="match status" value="1"/>
</dbReference>
<dbReference type="RefSeq" id="XP_013754031.1">
    <property type="nucleotide sequence ID" value="XM_013898577.1"/>
</dbReference>
<dbReference type="GO" id="GO:0046872">
    <property type="term" value="F:metal ion binding"/>
    <property type="evidence" value="ECO:0007669"/>
    <property type="project" value="UniProtKB-KW"/>
</dbReference>
<evidence type="ECO:0000256" key="2">
    <source>
        <dbReference type="ARBA" id="ARBA00022670"/>
    </source>
</evidence>
<name>A0A0L0DPS2_THETB</name>
<keyword evidence="2" id="KW-0645">Protease</keyword>
<dbReference type="OMA" id="YASTCQH"/>
<evidence type="ECO:0000256" key="6">
    <source>
        <dbReference type="ARBA" id="ARBA00023049"/>
    </source>
</evidence>
<dbReference type="Gene3D" id="2.10.55.10">
    <property type="entry name" value="Leishmanolysin domain 3"/>
    <property type="match status" value="1"/>
</dbReference>
<dbReference type="STRING" id="461836.A0A0L0DPS2"/>
<dbReference type="SUPFAM" id="SSF81296">
    <property type="entry name" value="E set domains"/>
    <property type="match status" value="1"/>
</dbReference>
<dbReference type="GO" id="GO:0004222">
    <property type="term" value="F:metalloendopeptidase activity"/>
    <property type="evidence" value="ECO:0007669"/>
    <property type="project" value="InterPro"/>
</dbReference>
<dbReference type="Gene3D" id="3.10.170.20">
    <property type="match status" value="1"/>
</dbReference>
<dbReference type="CDD" id="cd00603">
    <property type="entry name" value="IPT_PCSR"/>
    <property type="match status" value="1"/>
</dbReference>
<evidence type="ECO:0000259" key="10">
    <source>
        <dbReference type="Pfam" id="PF01833"/>
    </source>
</evidence>
<proteinExistence type="inferred from homology"/>